<evidence type="ECO:0000313" key="3">
    <source>
        <dbReference type="EMBL" id="KIJ15988.1"/>
    </source>
</evidence>
<feature type="region of interest" description="Disordered" evidence="1">
    <location>
        <begin position="1"/>
        <end position="23"/>
    </location>
</feature>
<dbReference type="GO" id="GO:0003676">
    <property type="term" value="F:nucleic acid binding"/>
    <property type="evidence" value="ECO:0007669"/>
    <property type="project" value="InterPro"/>
</dbReference>
<accession>A0A0C9TZV7</accession>
<dbReference type="Proteomes" id="UP000053647">
    <property type="component" value="Unassembled WGS sequence"/>
</dbReference>
<feature type="region of interest" description="Disordered" evidence="1">
    <location>
        <begin position="40"/>
        <end position="82"/>
    </location>
</feature>
<reference evidence="4" key="2">
    <citation type="submission" date="2015-01" db="EMBL/GenBank/DDBJ databases">
        <title>Evolutionary Origins and Diversification of the Mycorrhizal Mutualists.</title>
        <authorList>
            <consortium name="DOE Joint Genome Institute"/>
            <consortium name="Mycorrhizal Genomics Consortium"/>
            <person name="Kohler A."/>
            <person name="Kuo A."/>
            <person name="Nagy L.G."/>
            <person name="Floudas D."/>
            <person name="Copeland A."/>
            <person name="Barry K.W."/>
            <person name="Cichocki N."/>
            <person name="Veneault-Fourrey C."/>
            <person name="LaButti K."/>
            <person name="Lindquist E.A."/>
            <person name="Lipzen A."/>
            <person name="Lundell T."/>
            <person name="Morin E."/>
            <person name="Murat C."/>
            <person name="Riley R."/>
            <person name="Ohm R."/>
            <person name="Sun H."/>
            <person name="Tunlid A."/>
            <person name="Henrissat B."/>
            <person name="Grigoriev I.V."/>
            <person name="Hibbett D.S."/>
            <person name="Martin F."/>
        </authorList>
    </citation>
    <scope>NUCLEOTIDE SEQUENCE [LARGE SCALE GENOMIC DNA]</scope>
    <source>
        <strain evidence="4">ATCC 200175</strain>
    </source>
</reference>
<dbReference type="InterPro" id="IPR011545">
    <property type="entry name" value="DEAD/DEAH_box_helicase_dom"/>
</dbReference>
<dbReference type="OrthoDB" id="10261556at2759"/>
<protein>
    <recommendedName>
        <fullName evidence="2">DEAD/DEAH-box helicase domain-containing protein</fullName>
    </recommendedName>
</protein>
<organism evidence="3 4">
    <name type="scientific">Paxillus involutus ATCC 200175</name>
    <dbReference type="NCBI Taxonomy" id="664439"/>
    <lineage>
        <taxon>Eukaryota</taxon>
        <taxon>Fungi</taxon>
        <taxon>Dikarya</taxon>
        <taxon>Basidiomycota</taxon>
        <taxon>Agaricomycotina</taxon>
        <taxon>Agaricomycetes</taxon>
        <taxon>Agaricomycetidae</taxon>
        <taxon>Boletales</taxon>
        <taxon>Paxilineae</taxon>
        <taxon>Paxillaceae</taxon>
        <taxon>Paxillus</taxon>
    </lineage>
</organism>
<dbReference type="SUPFAM" id="SSF52540">
    <property type="entry name" value="P-loop containing nucleoside triphosphate hydrolases"/>
    <property type="match status" value="1"/>
</dbReference>
<feature type="domain" description="DEAD/DEAH-box helicase" evidence="2">
    <location>
        <begin position="136"/>
        <end position="187"/>
    </location>
</feature>
<dbReference type="Gene3D" id="3.40.50.300">
    <property type="entry name" value="P-loop containing nucleotide triphosphate hydrolases"/>
    <property type="match status" value="1"/>
</dbReference>
<dbReference type="AlphaFoldDB" id="A0A0C9TZV7"/>
<dbReference type="GO" id="GO:0005524">
    <property type="term" value="F:ATP binding"/>
    <property type="evidence" value="ECO:0007669"/>
    <property type="project" value="InterPro"/>
</dbReference>
<dbReference type="HOGENOM" id="CLU_087678_0_0_1"/>
<reference evidence="3 4" key="1">
    <citation type="submission" date="2014-06" db="EMBL/GenBank/DDBJ databases">
        <authorList>
            <consortium name="DOE Joint Genome Institute"/>
            <person name="Kuo A."/>
            <person name="Kohler A."/>
            <person name="Nagy L.G."/>
            <person name="Floudas D."/>
            <person name="Copeland A."/>
            <person name="Barry K.W."/>
            <person name="Cichocki N."/>
            <person name="Veneault-Fourrey C."/>
            <person name="LaButti K."/>
            <person name="Lindquist E.A."/>
            <person name="Lipzen A."/>
            <person name="Lundell T."/>
            <person name="Morin E."/>
            <person name="Murat C."/>
            <person name="Sun H."/>
            <person name="Tunlid A."/>
            <person name="Henrissat B."/>
            <person name="Grigoriev I.V."/>
            <person name="Hibbett D.S."/>
            <person name="Martin F."/>
            <person name="Nordberg H.P."/>
            <person name="Cantor M.N."/>
            <person name="Hua S.X."/>
        </authorList>
    </citation>
    <scope>NUCLEOTIDE SEQUENCE [LARGE SCALE GENOMIC DNA]</scope>
    <source>
        <strain evidence="3 4">ATCC 200175</strain>
    </source>
</reference>
<sequence length="194" mass="22031">MSENEPPLIWPPVRHQSSPHLATPVRENGRSLILSRLDATFPSLPDSPHTPNHLPRTPLSNTQNTKQRRYRNGYELKPQTPSYKPYALQRKGRKRQHAFAFEDSESLQPHHGLTLEQWNHLAHQASVLPETDQLRSFQVECANAVLSRERDVCVIAPTGQGKSLLWVLPLLVQRTGCSLIITPYTNLGLEGQER</sequence>
<evidence type="ECO:0000259" key="2">
    <source>
        <dbReference type="Pfam" id="PF00270"/>
    </source>
</evidence>
<keyword evidence="4" id="KW-1185">Reference proteome</keyword>
<evidence type="ECO:0000313" key="4">
    <source>
        <dbReference type="Proteomes" id="UP000053647"/>
    </source>
</evidence>
<gene>
    <name evidence="3" type="ORF">PAXINDRAFT_11558</name>
</gene>
<name>A0A0C9TZV7_PAXIN</name>
<evidence type="ECO:0000256" key="1">
    <source>
        <dbReference type="SAM" id="MobiDB-lite"/>
    </source>
</evidence>
<dbReference type="Pfam" id="PF00270">
    <property type="entry name" value="DEAD"/>
    <property type="match status" value="1"/>
</dbReference>
<dbReference type="InterPro" id="IPR027417">
    <property type="entry name" value="P-loop_NTPase"/>
</dbReference>
<dbReference type="EMBL" id="KN819335">
    <property type="protein sequence ID" value="KIJ15988.1"/>
    <property type="molecule type" value="Genomic_DNA"/>
</dbReference>
<proteinExistence type="predicted"/>